<comment type="similarity">
    <text evidence="1">Belongs to the protein-tyrosine phosphatase family.</text>
</comment>
<dbReference type="AlphaFoldDB" id="A0A8J2MAD4"/>
<dbReference type="SUPFAM" id="SSF52799">
    <property type="entry name" value="(Phosphotyrosine protein) phosphatases II"/>
    <property type="match status" value="1"/>
</dbReference>
<evidence type="ECO:0000256" key="4">
    <source>
        <dbReference type="ARBA" id="ARBA00022912"/>
    </source>
</evidence>
<evidence type="ECO:0000259" key="6">
    <source>
        <dbReference type="PROSITE" id="PS50055"/>
    </source>
</evidence>
<dbReference type="CDD" id="cd00047">
    <property type="entry name" value="PTPc"/>
    <property type="match status" value="1"/>
</dbReference>
<keyword evidence="4" id="KW-0904">Protein phosphatase</keyword>
<dbReference type="SMART" id="SM00194">
    <property type="entry name" value="PTPc"/>
    <property type="match status" value="1"/>
</dbReference>
<evidence type="ECO:0000259" key="7">
    <source>
        <dbReference type="PROSITE" id="PS50056"/>
    </source>
</evidence>
<evidence type="ECO:0000313" key="8">
    <source>
        <dbReference type="EMBL" id="CAG9537186.1"/>
    </source>
</evidence>
<accession>A0A8J2MAD4</accession>
<dbReference type="InterPro" id="IPR016130">
    <property type="entry name" value="Tyr_Pase_AS"/>
</dbReference>
<proteinExistence type="inferred from homology"/>
<evidence type="ECO:0000313" key="9">
    <source>
        <dbReference type="Proteomes" id="UP000746747"/>
    </source>
</evidence>
<organism evidence="8 9">
    <name type="scientific">Cercopithifilaria johnstoni</name>
    <dbReference type="NCBI Taxonomy" id="2874296"/>
    <lineage>
        <taxon>Eukaryota</taxon>
        <taxon>Metazoa</taxon>
        <taxon>Ecdysozoa</taxon>
        <taxon>Nematoda</taxon>
        <taxon>Chromadorea</taxon>
        <taxon>Rhabditida</taxon>
        <taxon>Spirurina</taxon>
        <taxon>Spiruromorpha</taxon>
        <taxon>Filarioidea</taxon>
        <taxon>Onchocercidae</taxon>
        <taxon>Cercopithifilaria</taxon>
    </lineage>
</organism>
<gene>
    <name evidence="8" type="ORF">CJOHNSTONI_LOCUS7030</name>
</gene>
<protein>
    <recommendedName>
        <fullName evidence="2">protein-tyrosine-phosphatase</fullName>
        <ecNumber evidence="2">3.1.3.48</ecNumber>
    </recommendedName>
</protein>
<name>A0A8J2MAD4_9BILA</name>
<dbReference type="GO" id="GO:0004725">
    <property type="term" value="F:protein tyrosine phosphatase activity"/>
    <property type="evidence" value="ECO:0007669"/>
    <property type="project" value="UniProtKB-EC"/>
</dbReference>
<dbReference type="Proteomes" id="UP000746747">
    <property type="component" value="Unassembled WGS sequence"/>
</dbReference>
<evidence type="ECO:0000256" key="1">
    <source>
        <dbReference type="ARBA" id="ARBA00009580"/>
    </source>
</evidence>
<dbReference type="OrthoDB" id="10051650at2759"/>
<dbReference type="PROSITE" id="PS50055">
    <property type="entry name" value="TYR_PHOSPHATASE_PTP"/>
    <property type="match status" value="1"/>
</dbReference>
<dbReference type="PANTHER" id="PTHR19134">
    <property type="entry name" value="RECEPTOR-TYPE TYROSINE-PROTEIN PHOSPHATASE"/>
    <property type="match status" value="1"/>
</dbReference>
<dbReference type="InterPro" id="IPR003595">
    <property type="entry name" value="Tyr_Pase_cat"/>
</dbReference>
<evidence type="ECO:0000256" key="2">
    <source>
        <dbReference type="ARBA" id="ARBA00013064"/>
    </source>
</evidence>
<dbReference type="PROSITE" id="PS50056">
    <property type="entry name" value="TYR_PHOSPHATASE_2"/>
    <property type="match status" value="1"/>
</dbReference>
<dbReference type="InterPro" id="IPR000242">
    <property type="entry name" value="PTP_cat"/>
</dbReference>
<feature type="domain" description="Tyrosine specific protein phosphatases" evidence="7">
    <location>
        <begin position="250"/>
        <end position="329"/>
    </location>
</feature>
<dbReference type="SMART" id="SM00404">
    <property type="entry name" value="PTPc_motif"/>
    <property type="match status" value="1"/>
</dbReference>
<dbReference type="Pfam" id="PF00102">
    <property type="entry name" value="Y_phosphatase"/>
    <property type="match status" value="1"/>
</dbReference>
<dbReference type="PROSITE" id="PS00383">
    <property type="entry name" value="TYR_PHOSPHATASE_1"/>
    <property type="match status" value="1"/>
</dbReference>
<dbReference type="InterPro" id="IPR029021">
    <property type="entry name" value="Prot-tyrosine_phosphatase-like"/>
</dbReference>
<feature type="domain" description="Tyrosine-protein phosphatase" evidence="6">
    <location>
        <begin position="93"/>
        <end position="338"/>
    </location>
</feature>
<keyword evidence="3" id="KW-0378">Hydrolase</keyword>
<dbReference type="InterPro" id="IPR050348">
    <property type="entry name" value="Protein-Tyr_Phosphatase"/>
</dbReference>
<dbReference type="InterPro" id="IPR000387">
    <property type="entry name" value="Tyr_Pase_dom"/>
</dbReference>
<dbReference type="EC" id="3.1.3.48" evidence="2"/>
<evidence type="ECO:0000256" key="5">
    <source>
        <dbReference type="SAM" id="MobiDB-lite"/>
    </source>
</evidence>
<dbReference type="GO" id="GO:0008045">
    <property type="term" value="P:motor neuron axon guidance"/>
    <property type="evidence" value="ECO:0007669"/>
    <property type="project" value="TreeGrafter"/>
</dbReference>
<reference evidence="8" key="1">
    <citation type="submission" date="2021-09" db="EMBL/GenBank/DDBJ databases">
        <authorList>
            <consortium name="Pathogen Informatics"/>
        </authorList>
    </citation>
    <scope>NUCLEOTIDE SEQUENCE</scope>
</reference>
<evidence type="ECO:0000256" key="3">
    <source>
        <dbReference type="ARBA" id="ARBA00022801"/>
    </source>
</evidence>
<dbReference type="PANTHER" id="PTHR19134:SF562">
    <property type="entry name" value="PROTEIN-TYROSINE-PHOSPHATASE"/>
    <property type="match status" value="1"/>
</dbReference>
<comment type="caution">
    <text evidence="8">The sequence shown here is derived from an EMBL/GenBank/DDBJ whole genome shotgun (WGS) entry which is preliminary data.</text>
</comment>
<feature type="region of interest" description="Disordered" evidence="5">
    <location>
        <begin position="1"/>
        <end position="26"/>
    </location>
</feature>
<dbReference type="Gene3D" id="3.90.190.10">
    <property type="entry name" value="Protein tyrosine phosphatase superfamily"/>
    <property type="match status" value="1"/>
</dbReference>
<keyword evidence="9" id="KW-1185">Reference proteome</keyword>
<dbReference type="PRINTS" id="PR00700">
    <property type="entry name" value="PRTYPHPHTASE"/>
</dbReference>
<sequence length="360" mass="41058">MVTSEGSFSESSEITSTPRATASFSSPMPAVPARYVLKPGEYLHDIEESETLYNFTRRVCSMTVYGLFFDYATVISKDIKDSSVVCEQHGALNRFKDIRCLDQTRVIVPHTSGTHDYINANYVDGFREEKKFILTQSPMENTVESFWAMIYQENVVEIVGVTSLYPAKTFLYVPLKRSTTATFGPYTIKFCGSQLIRDTYEASVLKLRKKGDDEERKILHICFYAWHDKGTPERPSELLYLMADINYNQKLFINEAQKSGWLKSGHSPIVVHCTTGSGRSGTLAVLDICCHKMDYTEKISGNVLVDVRDTVLRVRTQRDKAVTKPEQYVLLHLLVIEYALRQKYYDDVDFIDFSNYTSAS</sequence>
<dbReference type="EMBL" id="CAKAEH010001525">
    <property type="protein sequence ID" value="CAG9537186.1"/>
    <property type="molecule type" value="Genomic_DNA"/>
</dbReference>